<dbReference type="PRINTS" id="PR00813">
    <property type="entry name" value="BCTERIALGSPG"/>
</dbReference>
<name>A0A809SA81_9BACT</name>
<accession>A0A809SA81</accession>
<dbReference type="SUPFAM" id="SSF54523">
    <property type="entry name" value="Pili subunits"/>
    <property type="match status" value="1"/>
</dbReference>
<evidence type="ECO:0008006" key="5">
    <source>
        <dbReference type="Google" id="ProtNLM"/>
    </source>
</evidence>
<dbReference type="Pfam" id="PF07963">
    <property type="entry name" value="N_methyl"/>
    <property type="match status" value="1"/>
</dbReference>
<dbReference type="NCBIfam" id="TIGR02532">
    <property type="entry name" value="IV_pilin_GFxxxE"/>
    <property type="match status" value="1"/>
</dbReference>
<keyword evidence="2" id="KW-1133">Transmembrane helix</keyword>
<feature type="transmembrane region" description="Helical" evidence="2">
    <location>
        <begin position="28"/>
        <end position="53"/>
    </location>
</feature>
<dbReference type="InterPro" id="IPR045584">
    <property type="entry name" value="Pilin-like"/>
</dbReference>
<keyword evidence="1" id="KW-0488">Methylation</keyword>
<protein>
    <recommendedName>
        <fullName evidence="5">Prepilin-type N-terminal cleavage/methylation domain-containing protein</fullName>
    </recommendedName>
</protein>
<organism evidence="3 4">
    <name type="scientific">Candidatus Nitrosymbiomonas proteolyticus</name>
    <dbReference type="NCBI Taxonomy" id="2608984"/>
    <lineage>
        <taxon>Bacteria</taxon>
        <taxon>Bacillati</taxon>
        <taxon>Armatimonadota</taxon>
        <taxon>Armatimonadota incertae sedis</taxon>
        <taxon>Candidatus Nitrosymbiomonas</taxon>
    </lineage>
</organism>
<evidence type="ECO:0000256" key="1">
    <source>
        <dbReference type="ARBA" id="ARBA00022481"/>
    </source>
</evidence>
<reference evidence="3" key="1">
    <citation type="journal article" name="DNA Res.">
        <title>The physiological potential of anammox bacteria as revealed by their core genome structure.</title>
        <authorList>
            <person name="Okubo T."/>
            <person name="Toyoda A."/>
            <person name="Fukuhara K."/>
            <person name="Uchiyama I."/>
            <person name="Harigaya Y."/>
            <person name="Kuroiwa M."/>
            <person name="Suzuki T."/>
            <person name="Murakami Y."/>
            <person name="Suwa Y."/>
            <person name="Takami H."/>
        </authorList>
    </citation>
    <scope>NUCLEOTIDE SEQUENCE</scope>
    <source>
        <strain evidence="3">317325-2</strain>
    </source>
</reference>
<dbReference type="InterPro" id="IPR000983">
    <property type="entry name" value="Bac_GSPG_pilin"/>
</dbReference>
<sequence>MKLSPRELSVDVFRHGSMRKRTCGTRKLAFTLIEILVVIAIIAILAAILFPVFSRAKESALATRSMAQMKQLGLALVMYASNHDDYYVPCSLRSTDPAAVPVLWPSLLLPYVKNEEVFVTPGTEGAFAGSWNTRFNQSVGYNESTAYDPFGCVPGAFVPPCEGFTSVISFATTEFVASAGLFAVTPNGPGGKYRGYTFNPFNGPDHPTLPHLGLPLISDRDLVQELSHLSAAQLKPIYCRFFRTGKEEGRTPIVFADGHTKSYSAKSLQSFQSGVIFRFRE</sequence>
<keyword evidence="2" id="KW-0812">Transmembrane</keyword>
<keyword evidence="2" id="KW-0472">Membrane</keyword>
<dbReference type="EMBL" id="AP021858">
    <property type="protein sequence ID" value="BBO24121.1"/>
    <property type="molecule type" value="Genomic_DNA"/>
</dbReference>
<proteinExistence type="predicted"/>
<evidence type="ECO:0000313" key="3">
    <source>
        <dbReference type="EMBL" id="BBO24121.1"/>
    </source>
</evidence>
<dbReference type="AlphaFoldDB" id="A0A809SA81"/>
<evidence type="ECO:0000313" key="4">
    <source>
        <dbReference type="Proteomes" id="UP000662873"/>
    </source>
</evidence>
<dbReference type="InterPro" id="IPR012902">
    <property type="entry name" value="N_methyl_site"/>
</dbReference>
<dbReference type="GO" id="GO:0015627">
    <property type="term" value="C:type II protein secretion system complex"/>
    <property type="evidence" value="ECO:0007669"/>
    <property type="project" value="InterPro"/>
</dbReference>
<dbReference type="Gene3D" id="3.30.700.10">
    <property type="entry name" value="Glycoprotein, Type 4 Pilin"/>
    <property type="match status" value="1"/>
</dbReference>
<evidence type="ECO:0000256" key="2">
    <source>
        <dbReference type="SAM" id="Phobius"/>
    </source>
</evidence>
<dbReference type="Proteomes" id="UP000662873">
    <property type="component" value="Chromosome"/>
</dbReference>
<dbReference type="KEGG" id="npy:NPRO_17160"/>
<dbReference type="GO" id="GO:0015628">
    <property type="term" value="P:protein secretion by the type II secretion system"/>
    <property type="evidence" value="ECO:0007669"/>
    <property type="project" value="InterPro"/>
</dbReference>
<gene>
    <name evidence="3" type="ORF">NPRO_17160</name>
</gene>
<dbReference type="PANTHER" id="PTHR30093">
    <property type="entry name" value="GENERAL SECRETION PATHWAY PROTEIN G"/>
    <property type="match status" value="1"/>
</dbReference>